<evidence type="ECO:0000256" key="9">
    <source>
        <dbReference type="ARBA" id="ARBA00023170"/>
    </source>
</evidence>
<keyword evidence="5" id="KW-0552">Olfaction</keyword>
<dbReference type="InterPro" id="IPR017452">
    <property type="entry name" value="GPCR_Rhodpsn_7TM"/>
</dbReference>
<dbReference type="InterPro" id="IPR000725">
    <property type="entry name" value="Olfact_rcpt"/>
</dbReference>
<evidence type="ECO:0000256" key="6">
    <source>
        <dbReference type="ARBA" id="ARBA00022989"/>
    </source>
</evidence>
<dbReference type="Pfam" id="PF00001">
    <property type="entry name" value="7tm_1"/>
    <property type="match status" value="1"/>
</dbReference>
<feature type="transmembrane region" description="Helical" evidence="12">
    <location>
        <begin position="140"/>
        <end position="164"/>
    </location>
</feature>
<evidence type="ECO:0000256" key="12">
    <source>
        <dbReference type="SAM" id="Phobius"/>
    </source>
</evidence>
<dbReference type="STRING" id="13616.ENSMODP00000037986"/>
<keyword evidence="2" id="KW-1003">Cell membrane</keyword>
<keyword evidence="8 12" id="KW-0472">Membrane</keyword>
<dbReference type="OMA" id="CIQLLVW"/>
<feature type="transmembrane region" description="Helical" evidence="12">
    <location>
        <begin position="220"/>
        <end position="242"/>
    </location>
</feature>
<reference evidence="14" key="2">
    <citation type="submission" date="2025-08" db="UniProtKB">
        <authorList>
            <consortium name="Ensembl"/>
        </authorList>
    </citation>
    <scope>IDENTIFICATION</scope>
</reference>
<dbReference type="Ensembl" id="ENSMODT00000039588.2">
    <property type="protein sequence ID" value="ENSMODP00000037986.2"/>
    <property type="gene ID" value="ENSMODG00000044916.1"/>
</dbReference>
<dbReference type="GO" id="GO:0004984">
    <property type="term" value="F:olfactory receptor activity"/>
    <property type="evidence" value="ECO:0000318"/>
    <property type="project" value="GO_Central"/>
</dbReference>
<dbReference type="PANTHER" id="PTHR48018">
    <property type="entry name" value="OLFACTORY RECEPTOR"/>
    <property type="match status" value="1"/>
</dbReference>
<keyword evidence="10 11" id="KW-0807">Transducer</keyword>
<feature type="domain" description="G-protein coupled receptors family 1 profile" evidence="13">
    <location>
        <begin position="235"/>
        <end position="484"/>
    </location>
</feature>
<dbReference type="GO" id="GO:0004930">
    <property type="term" value="F:G protein-coupled receptor activity"/>
    <property type="evidence" value="ECO:0007669"/>
    <property type="project" value="UniProtKB-KW"/>
</dbReference>
<evidence type="ECO:0000256" key="4">
    <source>
        <dbReference type="ARBA" id="ARBA00022692"/>
    </source>
</evidence>
<comment type="similarity">
    <text evidence="11">Belongs to the G-protein coupled receptor 1 family.</text>
</comment>
<feature type="transmembrane region" description="Helical" evidence="12">
    <location>
        <begin position="334"/>
        <end position="352"/>
    </location>
</feature>
<dbReference type="PROSITE" id="PS50262">
    <property type="entry name" value="G_PROTEIN_RECEP_F1_2"/>
    <property type="match status" value="2"/>
</dbReference>
<dbReference type="FunFam" id="1.20.1070.10:FF:000004">
    <property type="entry name" value="Olfactory receptor"/>
    <property type="match status" value="2"/>
</dbReference>
<evidence type="ECO:0000256" key="7">
    <source>
        <dbReference type="ARBA" id="ARBA00023040"/>
    </source>
</evidence>
<feature type="transmembrane region" description="Helical" evidence="12">
    <location>
        <begin position="390"/>
        <end position="419"/>
    </location>
</feature>
<evidence type="ECO:0000256" key="1">
    <source>
        <dbReference type="ARBA" id="ARBA00004651"/>
    </source>
</evidence>
<keyword evidence="9 11" id="KW-0675">Receptor</keyword>
<dbReference type="InParanoid" id="F6YJI8"/>
<reference evidence="14" key="3">
    <citation type="submission" date="2025-09" db="UniProtKB">
        <authorList>
            <consortium name="Ensembl"/>
        </authorList>
    </citation>
    <scope>IDENTIFICATION</scope>
</reference>
<evidence type="ECO:0000313" key="15">
    <source>
        <dbReference type="Proteomes" id="UP000002280"/>
    </source>
</evidence>
<feature type="transmembrane region" description="Helical" evidence="12">
    <location>
        <begin position="431"/>
        <end position="454"/>
    </location>
</feature>
<keyword evidence="3" id="KW-0716">Sensory transduction</keyword>
<sequence length="506" mass="57398">MMEENMTLVTEFVLTGLTDRPEIQLLLFPIFLVTYVTTMVGNIGLVMLVWMDSHLQTPMYIFLSSLAFADAWSSSSVTPKMLMNFLSQDKSISILECMAQFYFFGASTTAECFLLAVMAYDRYAAICKPLLYPVRMSNRLCSQLVIASYTLGFLHLMIHVGLLFRLTFCRSNLIHHFYCEILPLFKISCIDASLNALENMTLVTEFVLTGLTDRPEIQLVLFPIFLVIYVTTMVGNIGLVVLVWMDSHLHTPMYILLSSLAFADAWTSSSVTPKMLMNFLSQEKSISISECMAQFYFFGVSASTECFLLAVMAYDRYAAICKPLLYPVRMSNRLCIQLVIASYTIGCLYVMIHVGLLFRLTFCRSNIIHHFYCEILPLFKISCTDPSVNAIVLFICALSIQSFSVMTILISYTYVFLAILRIKSETGRRKAFSTCSAHLLSVSLFYGTLLIMYVFPGSGGAKDQDIMYSLFYTIIIPLLNPFIYSLRNKEVLAALRKVIKKIKFLK</sequence>
<dbReference type="PRINTS" id="PR00237">
    <property type="entry name" value="GPCRRHODOPSN"/>
</dbReference>
<dbReference type="GO" id="GO:0005886">
    <property type="term" value="C:plasma membrane"/>
    <property type="evidence" value="ECO:0007669"/>
    <property type="project" value="UniProtKB-SubCell"/>
</dbReference>
<evidence type="ECO:0000256" key="2">
    <source>
        <dbReference type="ARBA" id="ARBA00022475"/>
    </source>
</evidence>
<dbReference type="Pfam" id="PF13853">
    <property type="entry name" value="7tm_4"/>
    <property type="match status" value="1"/>
</dbReference>
<dbReference type="GO" id="GO:0005549">
    <property type="term" value="F:odorant binding"/>
    <property type="evidence" value="ECO:0000318"/>
    <property type="project" value="GO_Central"/>
</dbReference>
<evidence type="ECO:0000256" key="8">
    <source>
        <dbReference type="ARBA" id="ARBA00023136"/>
    </source>
</evidence>
<evidence type="ECO:0000256" key="3">
    <source>
        <dbReference type="ARBA" id="ARBA00022606"/>
    </source>
</evidence>
<dbReference type="eggNOG" id="ENOG502RU05">
    <property type="taxonomic scope" value="Eukaryota"/>
</dbReference>
<evidence type="ECO:0000256" key="5">
    <source>
        <dbReference type="ARBA" id="ARBA00022725"/>
    </source>
</evidence>
<proteinExistence type="inferred from homology"/>
<dbReference type="InterPro" id="IPR000276">
    <property type="entry name" value="GPCR_Rhodpsn"/>
</dbReference>
<comment type="subcellular location">
    <subcellularLocation>
        <location evidence="1">Cell membrane</location>
        <topology evidence="1">Multi-pass membrane protein</topology>
    </subcellularLocation>
</comment>
<organism evidence="14 15">
    <name type="scientific">Monodelphis domestica</name>
    <name type="common">Gray short-tailed opossum</name>
    <dbReference type="NCBI Taxonomy" id="13616"/>
    <lineage>
        <taxon>Eukaryota</taxon>
        <taxon>Metazoa</taxon>
        <taxon>Chordata</taxon>
        <taxon>Craniata</taxon>
        <taxon>Vertebrata</taxon>
        <taxon>Euteleostomi</taxon>
        <taxon>Mammalia</taxon>
        <taxon>Metatheria</taxon>
        <taxon>Didelphimorphia</taxon>
        <taxon>Didelphidae</taxon>
        <taxon>Monodelphis</taxon>
    </lineage>
</organism>
<dbReference type="HOGENOM" id="CLU_012526_1_0_1"/>
<dbReference type="Proteomes" id="UP000002280">
    <property type="component" value="Chromosome 7"/>
</dbReference>
<dbReference type="FunCoup" id="F6YJI8">
    <property type="interactions" value="2"/>
</dbReference>
<keyword evidence="6 12" id="KW-1133">Transmembrane helix</keyword>
<keyword evidence="7 11" id="KW-0297">G-protein coupled receptor</keyword>
<evidence type="ECO:0000256" key="10">
    <source>
        <dbReference type="ARBA" id="ARBA00023224"/>
    </source>
</evidence>
<dbReference type="PROSITE" id="PS00237">
    <property type="entry name" value="G_PROTEIN_RECEP_F1_1"/>
    <property type="match status" value="1"/>
</dbReference>
<feature type="transmembrane region" description="Helical" evidence="12">
    <location>
        <begin position="26"/>
        <end position="48"/>
    </location>
</feature>
<evidence type="ECO:0000256" key="11">
    <source>
        <dbReference type="RuleBase" id="RU000688"/>
    </source>
</evidence>
<evidence type="ECO:0000313" key="14">
    <source>
        <dbReference type="Ensembl" id="ENSMODP00000037986.2"/>
    </source>
</evidence>
<dbReference type="GeneTree" id="ENSGT01120000271834"/>
<dbReference type="PRINTS" id="PR00245">
    <property type="entry name" value="OLFACTORYR"/>
</dbReference>
<feature type="domain" description="G-protein coupled receptors family 1 profile" evidence="13">
    <location>
        <begin position="41"/>
        <end position="234"/>
    </location>
</feature>
<dbReference type="Gene3D" id="1.20.1070.10">
    <property type="entry name" value="Rhodopsin 7-helix transmembrane proteins"/>
    <property type="match status" value="2"/>
</dbReference>
<evidence type="ECO:0000259" key="13">
    <source>
        <dbReference type="PROSITE" id="PS50262"/>
    </source>
</evidence>
<protein>
    <recommendedName>
        <fullName evidence="13">G-protein coupled receptors family 1 profile domain-containing protein</fullName>
    </recommendedName>
</protein>
<accession>F6YJI8</accession>
<feature type="transmembrane region" description="Helical" evidence="12">
    <location>
        <begin position="99"/>
        <end position="120"/>
    </location>
</feature>
<feature type="transmembrane region" description="Helical" evidence="12">
    <location>
        <begin position="254"/>
        <end position="273"/>
    </location>
</feature>
<dbReference type="SUPFAM" id="SSF81321">
    <property type="entry name" value="Family A G protein-coupled receptor-like"/>
    <property type="match status" value="2"/>
</dbReference>
<keyword evidence="15" id="KW-1185">Reference proteome</keyword>
<feature type="transmembrane region" description="Helical" evidence="12">
    <location>
        <begin position="466"/>
        <end position="486"/>
    </location>
</feature>
<keyword evidence="4 11" id="KW-0812">Transmembrane</keyword>
<dbReference type="AlphaFoldDB" id="F6YJI8"/>
<feature type="transmembrane region" description="Helical" evidence="12">
    <location>
        <begin position="293"/>
        <end position="314"/>
    </location>
</feature>
<name>F6YJI8_MONDO</name>
<reference evidence="14 15" key="1">
    <citation type="journal article" date="2007" name="Nature">
        <title>Genome of the marsupial Monodelphis domestica reveals innovation in non-coding sequences.</title>
        <authorList>
            <person name="Mikkelsen T.S."/>
            <person name="Wakefield M.J."/>
            <person name="Aken B."/>
            <person name="Amemiya C.T."/>
            <person name="Chang J.L."/>
            <person name="Duke S."/>
            <person name="Garber M."/>
            <person name="Gentles A.J."/>
            <person name="Goodstadt L."/>
            <person name="Heger A."/>
            <person name="Jurka J."/>
            <person name="Kamal M."/>
            <person name="Mauceli E."/>
            <person name="Searle S.M."/>
            <person name="Sharpe T."/>
            <person name="Baker M.L."/>
            <person name="Batzer M.A."/>
            <person name="Benos P.V."/>
            <person name="Belov K."/>
            <person name="Clamp M."/>
            <person name="Cook A."/>
            <person name="Cuff J."/>
            <person name="Das R."/>
            <person name="Davidow L."/>
            <person name="Deakin J.E."/>
            <person name="Fazzari M.J."/>
            <person name="Glass J.L."/>
            <person name="Grabherr M."/>
            <person name="Greally J.M."/>
            <person name="Gu W."/>
            <person name="Hore T.A."/>
            <person name="Huttley G.A."/>
            <person name="Kleber M."/>
            <person name="Jirtle R.L."/>
            <person name="Koina E."/>
            <person name="Lee J.T."/>
            <person name="Mahony S."/>
            <person name="Marra M.A."/>
            <person name="Miller R.D."/>
            <person name="Nicholls R.D."/>
            <person name="Oda M."/>
            <person name="Papenfuss A.T."/>
            <person name="Parra Z.E."/>
            <person name="Pollock D.D."/>
            <person name="Ray D.A."/>
            <person name="Schein J.E."/>
            <person name="Speed T.P."/>
            <person name="Thompson K."/>
            <person name="VandeBerg J.L."/>
            <person name="Wade C.M."/>
            <person name="Walker J.A."/>
            <person name="Waters P.D."/>
            <person name="Webber C."/>
            <person name="Weidman J.R."/>
            <person name="Xie X."/>
            <person name="Zody M.C."/>
            <person name="Baldwin J."/>
            <person name="Abdouelleil A."/>
            <person name="Abdulkadir J."/>
            <person name="Abebe A."/>
            <person name="Abera B."/>
            <person name="Abreu J."/>
            <person name="Acer S.C."/>
            <person name="Aftuck L."/>
            <person name="Alexander A."/>
            <person name="An P."/>
            <person name="Anderson E."/>
            <person name="Anderson S."/>
            <person name="Arachi H."/>
            <person name="Azer M."/>
            <person name="Bachantsang P."/>
            <person name="Barry A."/>
            <person name="Bayul T."/>
            <person name="Berlin A."/>
            <person name="Bessette D."/>
            <person name="Bloom T."/>
            <person name="Bloom T."/>
            <person name="Boguslavskiy L."/>
            <person name="Bonnet C."/>
            <person name="Boukhgalter B."/>
            <person name="Bourzgui I."/>
            <person name="Brown A."/>
            <person name="Cahill P."/>
            <person name="Channer S."/>
            <person name="Cheshatsang Y."/>
            <person name="Chuda L."/>
            <person name="Citroen M."/>
            <person name="Collymore A."/>
            <person name="Cooke P."/>
            <person name="Costello M."/>
            <person name="D'Aco K."/>
            <person name="Daza R."/>
            <person name="De Haan G."/>
            <person name="DeGray S."/>
            <person name="DeMaso C."/>
            <person name="Dhargay N."/>
            <person name="Dooley K."/>
            <person name="Dooley E."/>
            <person name="Doricent M."/>
            <person name="Dorje P."/>
            <person name="Dorjee K."/>
            <person name="Dupes A."/>
            <person name="Elong R."/>
            <person name="Falk J."/>
            <person name="Farina A."/>
            <person name="Faro S."/>
            <person name="Ferguson D."/>
            <person name="Fisher S."/>
            <person name="Foley C.D."/>
            <person name="Franke A."/>
            <person name="Friedrich D."/>
            <person name="Gadbois L."/>
            <person name="Gearin G."/>
            <person name="Gearin C.R."/>
            <person name="Giannoukos G."/>
            <person name="Goode T."/>
            <person name="Graham J."/>
            <person name="Grandbois E."/>
            <person name="Grewal S."/>
            <person name="Gyaltsen K."/>
            <person name="Hafez N."/>
            <person name="Hagos B."/>
            <person name="Hall J."/>
            <person name="Henson C."/>
            <person name="Hollinger A."/>
            <person name="Honan T."/>
            <person name="Huard M.D."/>
            <person name="Hughes L."/>
            <person name="Hurhula B."/>
            <person name="Husby M.E."/>
            <person name="Kamat A."/>
            <person name="Kanga B."/>
            <person name="Kashin S."/>
            <person name="Khazanovich D."/>
            <person name="Kisner P."/>
            <person name="Lance K."/>
            <person name="Lara M."/>
            <person name="Lee W."/>
            <person name="Lennon N."/>
            <person name="Letendre F."/>
            <person name="LeVine R."/>
            <person name="Lipovsky A."/>
            <person name="Liu X."/>
            <person name="Liu J."/>
            <person name="Liu S."/>
            <person name="Lokyitsang T."/>
            <person name="Lokyitsang Y."/>
            <person name="Lubonja R."/>
            <person name="Lui A."/>
            <person name="MacDonald P."/>
            <person name="Magnisalis V."/>
            <person name="Maru K."/>
            <person name="Matthews C."/>
            <person name="McCusker W."/>
            <person name="McDonough S."/>
            <person name="Mehta T."/>
            <person name="Meldrim J."/>
            <person name="Meneus L."/>
            <person name="Mihai O."/>
            <person name="Mihalev A."/>
            <person name="Mihova T."/>
            <person name="Mittelman R."/>
            <person name="Mlenga V."/>
            <person name="Montmayeur A."/>
            <person name="Mulrain L."/>
            <person name="Navidi A."/>
            <person name="Naylor J."/>
            <person name="Negash T."/>
            <person name="Nguyen T."/>
            <person name="Nguyen N."/>
            <person name="Nicol R."/>
            <person name="Norbu C."/>
            <person name="Norbu N."/>
            <person name="Novod N."/>
            <person name="O'Neill B."/>
            <person name="Osman S."/>
            <person name="Markiewicz E."/>
            <person name="Oyono O.L."/>
            <person name="Patti C."/>
            <person name="Phunkhang P."/>
            <person name="Pierre F."/>
            <person name="Priest M."/>
            <person name="Raghuraman S."/>
            <person name="Rege F."/>
            <person name="Reyes R."/>
            <person name="Rise C."/>
            <person name="Rogov P."/>
            <person name="Ross K."/>
            <person name="Ryan E."/>
            <person name="Settipalli S."/>
            <person name="Shea T."/>
            <person name="Sherpa N."/>
            <person name="Shi L."/>
            <person name="Shih D."/>
            <person name="Sparrow T."/>
            <person name="Spaulding J."/>
            <person name="Stalker J."/>
            <person name="Stange-Thomann N."/>
            <person name="Stavropoulos S."/>
            <person name="Stone C."/>
            <person name="Strader C."/>
            <person name="Tesfaye S."/>
            <person name="Thomson T."/>
            <person name="Thoulutsang Y."/>
            <person name="Thoulutsang D."/>
            <person name="Topham K."/>
            <person name="Topping I."/>
            <person name="Tsamla T."/>
            <person name="Vassiliev H."/>
            <person name="Vo A."/>
            <person name="Wangchuk T."/>
            <person name="Wangdi T."/>
            <person name="Weiand M."/>
            <person name="Wilkinson J."/>
            <person name="Wilson A."/>
            <person name="Yadav S."/>
            <person name="Young G."/>
            <person name="Yu Q."/>
            <person name="Zembek L."/>
            <person name="Zhong D."/>
            <person name="Zimmer A."/>
            <person name="Zwirko Z."/>
            <person name="Jaffe D.B."/>
            <person name="Alvarez P."/>
            <person name="Brockman W."/>
            <person name="Butler J."/>
            <person name="Chin C."/>
            <person name="Gnerre S."/>
            <person name="MacCallum I."/>
            <person name="Graves J.A."/>
            <person name="Ponting C.P."/>
            <person name="Breen M."/>
            <person name="Samollow P.B."/>
            <person name="Lander E.S."/>
            <person name="Lindblad-Toh K."/>
        </authorList>
    </citation>
    <scope>NUCLEOTIDE SEQUENCE [LARGE SCALE GENOMIC DNA]</scope>
</reference>